<dbReference type="EMBL" id="ADBL01000994">
    <property type="status" value="NOT_ANNOTATED_CDS"/>
    <property type="molecule type" value="Genomic_DNA"/>
</dbReference>
<evidence type="ECO:0000313" key="2">
    <source>
        <dbReference type="EnsemblFungi" id="MAPG_04193T0"/>
    </source>
</evidence>
<protein>
    <submittedName>
        <fullName evidence="1 2">Uncharacterized protein</fullName>
    </submittedName>
</protein>
<evidence type="ECO:0000313" key="1">
    <source>
        <dbReference type="EMBL" id="KLU85163.1"/>
    </source>
</evidence>
<evidence type="ECO:0000313" key="3">
    <source>
        <dbReference type="Proteomes" id="UP000011715"/>
    </source>
</evidence>
<gene>
    <name evidence="1" type="ORF">MAPG_04193</name>
</gene>
<reference evidence="1" key="1">
    <citation type="submission" date="2010-05" db="EMBL/GenBank/DDBJ databases">
        <title>The Genome Sequence of Magnaporthe poae strain ATCC 64411.</title>
        <authorList>
            <consortium name="The Broad Institute Genome Sequencing Platform"/>
            <consortium name="Broad Institute Genome Sequencing Center for Infectious Disease"/>
            <person name="Ma L.-J."/>
            <person name="Dead R."/>
            <person name="Young S."/>
            <person name="Zeng Q."/>
            <person name="Koehrsen M."/>
            <person name="Alvarado L."/>
            <person name="Berlin A."/>
            <person name="Chapman S.B."/>
            <person name="Chen Z."/>
            <person name="Freedman E."/>
            <person name="Gellesch M."/>
            <person name="Goldberg J."/>
            <person name="Griggs A."/>
            <person name="Gujja S."/>
            <person name="Heilman E.R."/>
            <person name="Heiman D."/>
            <person name="Hepburn T."/>
            <person name="Howarth C."/>
            <person name="Jen D."/>
            <person name="Larson L."/>
            <person name="Mehta T."/>
            <person name="Neiman D."/>
            <person name="Pearson M."/>
            <person name="Roberts A."/>
            <person name="Saif S."/>
            <person name="Shea T."/>
            <person name="Shenoy N."/>
            <person name="Sisk P."/>
            <person name="Stolte C."/>
            <person name="Sykes S."/>
            <person name="Walk T."/>
            <person name="White J."/>
            <person name="Yandava C."/>
            <person name="Haas B."/>
            <person name="Nusbaum C."/>
            <person name="Birren B."/>
        </authorList>
    </citation>
    <scope>NUCLEOTIDE SEQUENCE</scope>
    <source>
        <strain evidence="1">ATCC 64411</strain>
    </source>
</reference>
<reference evidence="2" key="4">
    <citation type="journal article" date="2015" name="G3 (Bethesda)">
        <title>Genome sequences of three phytopathogenic species of the Magnaporthaceae family of fungi.</title>
        <authorList>
            <person name="Okagaki L.H."/>
            <person name="Nunes C.C."/>
            <person name="Sailsbery J."/>
            <person name="Clay B."/>
            <person name="Brown D."/>
            <person name="John T."/>
            <person name="Oh Y."/>
            <person name="Young N."/>
            <person name="Fitzgerald M."/>
            <person name="Haas B.J."/>
            <person name="Zeng Q."/>
            <person name="Young S."/>
            <person name="Adiconis X."/>
            <person name="Fan L."/>
            <person name="Levin J.Z."/>
            <person name="Mitchell T.K."/>
            <person name="Okubara P.A."/>
            <person name="Farman M.L."/>
            <person name="Kohn L.M."/>
            <person name="Birren B."/>
            <person name="Ma L.-J."/>
            <person name="Dean R.A."/>
        </authorList>
    </citation>
    <scope>NUCLEOTIDE SEQUENCE</scope>
    <source>
        <strain evidence="2">ATCC 64411 / 73-15</strain>
    </source>
</reference>
<organism evidence="2 3">
    <name type="scientific">Magnaporthiopsis poae (strain ATCC 64411 / 73-15)</name>
    <name type="common">Kentucky bluegrass fungus</name>
    <name type="synonym">Magnaporthe poae</name>
    <dbReference type="NCBI Taxonomy" id="644358"/>
    <lineage>
        <taxon>Eukaryota</taxon>
        <taxon>Fungi</taxon>
        <taxon>Dikarya</taxon>
        <taxon>Ascomycota</taxon>
        <taxon>Pezizomycotina</taxon>
        <taxon>Sordariomycetes</taxon>
        <taxon>Sordariomycetidae</taxon>
        <taxon>Magnaporthales</taxon>
        <taxon>Magnaporthaceae</taxon>
        <taxon>Magnaporthiopsis</taxon>
    </lineage>
</organism>
<dbReference type="AlphaFoldDB" id="A0A0C4DW25"/>
<reference evidence="2" key="5">
    <citation type="submission" date="2015-06" db="UniProtKB">
        <authorList>
            <consortium name="EnsemblFungi"/>
        </authorList>
    </citation>
    <scope>IDENTIFICATION</scope>
    <source>
        <strain evidence="2">ATCC 64411</strain>
    </source>
</reference>
<dbReference type="Proteomes" id="UP000011715">
    <property type="component" value="Unassembled WGS sequence"/>
</dbReference>
<dbReference type="VEuPathDB" id="FungiDB:MAPG_04193"/>
<accession>A0A0C4DW25</accession>
<keyword evidence="3" id="KW-1185">Reference proteome</keyword>
<reference evidence="1" key="3">
    <citation type="submission" date="2011-03" db="EMBL/GenBank/DDBJ databases">
        <title>Annotation of Magnaporthe poae ATCC 64411.</title>
        <authorList>
            <person name="Ma L.-J."/>
            <person name="Dead R."/>
            <person name="Young S.K."/>
            <person name="Zeng Q."/>
            <person name="Gargeya S."/>
            <person name="Fitzgerald M."/>
            <person name="Haas B."/>
            <person name="Abouelleil A."/>
            <person name="Alvarado L."/>
            <person name="Arachchi H.M."/>
            <person name="Berlin A."/>
            <person name="Brown A."/>
            <person name="Chapman S.B."/>
            <person name="Chen Z."/>
            <person name="Dunbar C."/>
            <person name="Freedman E."/>
            <person name="Gearin G."/>
            <person name="Gellesch M."/>
            <person name="Goldberg J."/>
            <person name="Griggs A."/>
            <person name="Gujja S."/>
            <person name="Heiman D."/>
            <person name="Howarth C."/>
            <person name="Larson L."/>
            <person name="Lui A."/>
            <person name="MacDonald P.J.P."/>
            <person name="Mehta T."/>
            <person name="Montmayeur A."/>
            <person name="Murphy C."/>
            <person name="Neiman D."/>
            <person name="Pearson M."/>
            <person name="Priest M."/>
            <person name="Roberts A."/>
            <person name="Saif S."/>
            <person name="Shea T."/>
            <person name="Shenoy N."/>
            <person name="Sisk P."/>
            <person name="Stolte C."/>
            <person name="Sykes S."/>
            <person name="Yandava C."/>
            <person name="Wortman J."/>
            <person name="Nusbaum C."/>
            <person name="Birren B."/>
        </authorList>
    </citation>
    <scope>NUCLEOTIDE SEQUENCE</scope>
    <source>
        <strain evidence="1">ATCC 64411</strain>
    </source>
</reference>
<dbReference type="EMBL" id="GL876968">
    <property type="protein sequence ID" value="KLU85163.1"/>
    <property type="molecule type" value="Genomic_DNA"/>
</dbReference>
<name>A0A0C4DW25_MAGP6</name>
<sequence length="253" mass="28092">MIMVMQQMGLRVPTEQHQKDMGRFCRFIFHGLNHDNCGPLEGCLYHFKDCLNSQGSRRGLVTSESKDRETPPAEVSSSVSNFHREKADLPAVWCGGALTVRATLRRCILTDGSRRRRSGLPDGRAWPSSFWTGFQAAPNSGRSWGDTKSSMRAHKGARRSLCSRDATGQYMPAAATAPGLLVGFIKDWALHDAEGKAEEELLESVLELLDELAIVEGEHVATFQSASSSLKKNPDPDVQMPYFFQSPQWLALH</sequence>
<reference evidence="3" key="2">
    <citation type="submission" date="2010-05" db="EMBL/GenBank/DDBJ databases">
        <title>The genome sequence of Magnaporthe poae strain ATCC 64411.</title>
        <authorList>
            <person name="Ma L.-J."/>
            <person name="Dead R."/>
            <person name="Young S."/>
            <person name="Zeng Q."/>
            <person name="Koehrsen M."/>
            <person name="Alvarado L."/>
            <person name="Berlin A."/>
            <person name="Chapman S.B."/>
            <person name="Chen Z."/>
            <person name="Freedman E."/>
            <person name="Gellesch M."/>
            <person name="Goldberg J."/>
            <person name="Griggs A."/>
            <person name="Gujja S."/>
            <person name="Heilman E.R."/>
            <person name="Heiman D."/>
            <person name="Hepburn T."/>
            <person name="Howarth C."/>
            <person name="Jen D."/>
            <person name="Larson L."/>
            <person name="Mehta T."/>
            <person name="Neiman D."/>
            <person name="Pearson M."/>
            <person name="Roberts A."/>
            <person name="Saif S."/>
            <person name="Shea T."/>
            <person name="Shenoy N."/>
            <person name="Sisk P."/>
            <person name="Stolte C."/>
            <person name="Sykes S."/>
            <person name="Walk T."/>
            <person name="White J."/>
            <person name="Yandava C."/>
            <person name="Haas B."/>
            <person name="Nusbaum C."/>
            <person name="Birren B."/>
        </authorList>
    </citation>
    <scope>NUCLEOTIDE SEQUENCE [LARGE SCALE GENOMIC DNA]</scope>
    <source>
        <strain evidence="3">ATCC 64411 / 73-15</strain>
    </source>
</reference>
<dbReference type="EnsemblFungi" id="MAPG_04193T0">
    <property type="protein sequence ID" value="MAPG_04193T0"/>
    <property type="gene ID" value="MAPG_04193"/>
</dbReference>
<proteinExistence type="predicted"/>